<dbReference type="Pfam" id="PF14478">
    <property type="entry name" value="DUF4430"/>
    <property type="match status" value="1"/>
</dbReference>
<dbReference type="PANTHER" id="PTHR10559:SF18">
    <property type="entry name" value="TRANSCOBALAMIN II"/>
    <property type="match status" value="1"/>
</dbReference>
<dbReference type="Proteomes" id="UP001233172">
    <property type="component" value="Unassembled WGS sequence"/>
</dbReference>
<evidence type="ECO:0000313" key="2">
    <source>
        <dbReference type="EMBL" id="KAK0057169.1"/>
    </source>
</evidence>
<dbReference type="EMBL" id="JASAOG010000057">
    <property type="protein sequence ID" value="KAK0057169.1"/>
    <property type="molecule type" value="Genomic_DNA"/>
</dbReference>
<reference evidence="2" key="2">
    <citation type="submission" date="2023-04" db="EMBL/GenBank/DDBJ databases">
        <authorList>
            <person name="Bu L."/>
            <person name="Lu L."/>
            <person name="Laidemitt M.R."/>
            <person name="Zhang S.M."/>
            <person name="Mutuku M."/>
            <person name="Mkoji G."/>
            <person name="Steinauer M."/>
            <person name="Loker E.S."/>
        </authorList>
    </citation>
    <scope>NUCLEOTIDE SEQUENCE</scope>
    <source>
        <strain evidence="2">KasaAsao</strain>
        <tissue evidence="2">Whole Snail</tissue>
    </source>
</reference>
<organism evidence="2 3">
    <name type="scientific">Biomphalaria pfeifferi</name>
    <name type="common">Bloodfluke planorb</name>
    <name type="synonym">Freshwater snail</name>
    <dbReference type="NCBI Taxonomy" id="112525"/>
    <lineage>
        <taxon>Eukaryota</taxon>
        <taxon>Metazoa</taxon>
        <taxon>Spiralia</taxon>
        <taxon>Lophotrochozoa</taxon>
        <taxon>Mollusca</taxon>
        <taxon>Gastropoda</taxon>
        <taxon>Heterobranchia</taxon>
        <taxon>Euthyneura</taxon>
        <taxon>Panpulmonata</taxon>
        <taxon>Hygrophila</taxon>
        <taxon>Lymnaeoidea</taxon>
        <taxon>Planorbidae</taxon>
        <taxon>Biomphalaria</taxon>
    </lineage>
</organism>
<evidence type="ECO:0000313" key="3">
    <source>
        <dbReference type="Proteomes" id="UP001233172"/>
    </source>
</evidence>
<protein>
    <submittedName>
        <fullName evidence="2">Gastric intrinsic factor</fullName>
    </submittedName>
</protein>
<comment type="caution">
    <text evidence="2">The sequence shown here is derived from an EMBL/GenBank/DDBJ whole genome shotgun (WGS) entry which is preliminary data.</text>
</comment>
<dbReference type="InterPro" id="IPR051588">
    <property type="entry name" value="Cobalamin_Transport"/>
</dbReference>
<keyword evidence="3" id="KW-1185">Reference proteome</keyword>
<name>A0AAD8FBL9_BIOPF</name>
<dbReference type="AlphaFoldDB" id="A0AAD8FBL9"/>
<evidence type="ECO:0000259" key="1">
    <source>
        <dbReference type="Pfam" id="PF14478"/>
    </source>
</evidence>
<reference evidence="2" key="1">
    <citation type="journal article" date="2023" name="PLoS Negl. Trop. Dis.">
        <title>A genome sequence for Biomphalaria pfeifferi, the major vector snail for the human-infecting parasite Schistosoma mansoni.</title>
        <authorList>
            <person name="Bu L."/>
            <person name="Lu L."/>
            <person name="Laidemitt M.R."/>
            <person name="Zhang S.M."/>
            <person name="Mutuku M."/>
            <person name="Mkoji G."/>
            <person name="Steinauer M."/>
            <person name="Loker E.S."/>
        </authorList>
    </citation>
    <scope>NUCLEOTIDE SEQUENCE</scope>
    <source>
        <strain evidence="2">KasaAsao</strain>
    </source>
</reference>
<sequence length="170" mass="18668">MVSEKSRVVFSMDKVCLMVIVSCAWLNGAISSPSFPLGKKPSQCAKELPDSCALCGRYINVVLKAKNVLNGSNFNIEAKLSRVRKQPLLYFLEQAGTISPGFNKFKSTYYKGLGYFIDSINSVEGSVASKTFWHILSGNKALECGVSSYVPEDGETILFNFTTYKAAGYE</sequence>
<accession>A0AAD8FBL9</accession>
<dbReference type="InterPro" id="IPR027954">
    <property type="entry name" value="Transcobalamin-like_C"/>
</dbReference>
<gene>
    <name evidence="2" type="ORF">Bpfe_013533</name>
</gene>
<dbReference type="Gene3D" id="2.170.130.30">
    <property type="match status" value="1"/>
</dbReference>
<feature type="domain" description="Transcobalamin-like C-terminal" evidence="1">
    <location>
        <begin position="108"/>
        <end position="162"/>
    </location>
</feature>
<dbReference type="PANTHER" id="PTHR10559">
    <property type="entry name" value="TRANSCOBALAMIN-1/GASTRIC INTRINSIC FACTOR"/>
    <property type="match status" value="1"/>
</dbReference>
<proteinExistence type="predicted"/>